<evidence type="ECO:0000256" key="1">
    <source>
        <dbReference type="SAM" id="MobiDB-lite"/>
    </source>
</evidence>
<accession>A0A9W9ZZV9</accession>
<organism evidence="2 3">
    <name type="scientific">Desmophyllum pertusum</name>
    <dbReference type="NCBI Taxonomy" id="174260"/>
    <lineage>
        <taxon>Eukaryota</taxon>
        <taxon>Metazoa</taxon>
        <taxon>Cnidaria</taxon>
        <taxon>Anthozoa</taxon>
        <taxon>Hexacorallia</taxon>
        <taxon>Scleractinia</taxon>
        <taxon>Caryophylliina</taxon>
        <taxon>Caryophylliidae</taxon>
        <taxon>Desmophyllum</taxon>
    </lineage>
</organism>
<sequence>MATQEEQKFLDRLFATDGIIPSLEVVEKDHFEIESNAKGLHQSAGDVNLQVYDVNRRIGDHILQQQGSGSENNTARTSTNIPSEGDDY</sequence>
<feature type="compositionally biased region" description="Polar residues" evidence="1">
    <location>
        <begin position="63"/>
        <end position="82"/>
    </location>
</feature>
<keyword evidence="3" id="KW-1185">Reference proteome</keyword>
<reference evidence="2" key="1">
    <citation type="submission" date="2023-01" db="EMBL/GenBank/DDBJ databases">
        <title>Genome assembly of the deep-sea coral Lophelia pertusa.</title>
        <authorList>
            <person name="Herrera S."/>
            <person name="Cordes E."/>
        </authorList>
    </citation>
    <scope>NUCLEOTIDE SEQUENCE</scope>
    <source>
        <strain evidence="2">USNM1676648</strain>
        <tissue evidence="2">Polyp</tissue>
    </source>
</reference>
<proteinExistence type="predicted"/>
<dbReference type="Proteomes" id="UP001163046">
    <property type="component" value="Unassembled WGS sequence"/>
</dbReference>
<dbReference type="EMBL" id="MU825409">
    <property type="protein sequence ID" value="KAJ7390907.1"/>
    <property type="molecule type" value="Genomic_DNA"/>
</dbReference>
<comment type="caution">
    <text evidence="2">The sequence shown here is derived from an EMBL/GenBank/DDBJ whole genome shotgun (WGS) entry which is preliminary data.</text>
</comment>
<evidence type="ECO:0000313" key="2">
    <source>
        <dbReference type="EMBL" id="KAJ7390907.1"/>
    </source>
</evidence>
<protein>
    <submittedName>
        <fullName evidence="2">Uncharacterized protein</fullName>
    </submittedName>
</protein>
<gene>
    <name evidence="2" type="ORF">OS493_020927</name>
</gene>
<name>A0A9W9ZZV9_9CNID</name>
<feature type="region of interest" description="Disordered" evidence="1">
    <location>
        <begin position="63"/>
        <end position="88"/>
    </location>
</feature>
<dbReference type="AlphaFoldDB" id="A0A9W9ZZV9"/>
<evidence type="ECO:0000313" key="3">
    <source>
        <dbReference type="Proteomes" id="UP001163046"/>
    </source>
</evidence>